<dbReference type="OrthoDB" id="4131494at2"/>
<keyword evidence="6" id="KW-1185">Reference proteome</keyword>
<dbReference type="EMBL" id="FO704550">
    <property type="protein sequence ID" value="CDG18361.1"/>
    <property type="molecule type" value="Genomic_DNA"/>
</dbReference>
<dbReference type="Proteomes" id="UP000032721">
    <property type="component" value="Chromosome"/>
</dbReference>
<dbReference type="RefSeq" id="WP_045971555.1">
    <property type="nucleotide sequence ID" value="NZ_CAWMED010000001.1"/>
</dbReference>
<dbReference type="GO" id="GO:0005509">
    <property type="term" value="F:calcium ion binding"/>
    <property type="evidence" value="ECO:0007669"/>
    <property type="project" value="TreeGrafter"/>
</dbReference>
<dbReference type="InterPro" id="IPR038423">
    <property type="entry name" value="CAD_C_sf"/>
</dbReference>
<accession>A0A068QUP8</accession>
<evidence type="ECO:0000259" key="2">
    <source>
        <dbReference type="Pfam" id="PF14564"/>
    </source>
</evidence>
<dbReference type="GO" id="GO:0016339">
    <property type="term" value="P:calcium-dependent cell-cell adhesion via plasma membrane cell adhesion molecules"/>
    <property type="evidence" value="ECO:0007669"/>
    <property type="project" value="TreeGrafter"/>
</dbReference>
<feature type="domain" description="Calcium-dependent cell adhesion molecule 1 membrane-binding" evidence="2">
    <location>
        <begin position="98"/>
        <end position="201"/>
    </location>
</feature>
<dbReference type="InterPro" id="IPR015059">
    <property type="entry name" value="Ca_cell_adhesion_N_dom"/>
</dbReference>
<dbReference type="HOGENOM" id="CLU_1330914_0_0_6"/>
<dbReference type="AlphaFoldDB" id="A0A068QUP8"/>
<dbReference type="InterPro" id="IPR052885">
    <property type="entry name" value="Dictyostelium_CAD"/>
</dbReference>
<dbReference type="KEGG" id="xdo:XDD1_2662"/>
<dbReference type="Pfam" id="PF14564">
    <property type="entry name" value="Membrane_bind"/>
    <property type="match status" value="1"/>
</dbReference>
<dbReference type="InterPro" id="IPR029283">
    <property type="entry name" value="Membrane-bd"/>
</dbReference>
<dbReference type="GO" id="GO:0005911">
    <property type="term" value="C:cell-cell junction"/>
    <property type="evidence" value="ECO:0007669"/>
    <property type="project" value="TreeGrafter"/>
</dbReference>
<dbReference type="PANTHER" id="PTHR38083:SF1">
    <property type="entry name" value="CALCIUM-DEPENDENT CELL ADHESION MOLECULE 1-RELATED"/>
    <property type="match status" value="1"/>
</dbReference>
<dbReference type="Proteomes" id="UP000324170">
    <property type="component" value="Unassembled WGS sequence"/>
</dbReference>
<dbReference type="EMBL" id="VNHN01000025">
    <property type="protein sequence ID" value="TYP06782.1"/>
    <property type="molecule type" value="Genomic_DNA"/>
</dbReference>
<dbReference type="GO" id="GO:0009897">
    <property type="term" value="C:external side of plasma membrane"/>
    <property type="evidence" value="ECO:0007669"/>
    <property type="project" value="TreeGrafter"/>
</dbReference>
<organism evidence="3 5">
    <name type="scientific">Xenorhabdus doucetiae</name>
    <dbReference type="NCBI Taxonomy" id="351671"/>
    <lineage>
        <taxon>Bacteria</taxon>
        <taxon>Pseudomonadati</taxon>
        <taxon>Pseudomonadota</taxon>
        <taxon>Gammaproteobacteria</taxon>
        <taxon>Enterobacterales</taxon>
        <taxon>Morganellaceae</taxon>
        <taxon>Xenorhabdus</taxon>
    </lineage>
</organism>
<evidence type="ECO:0000313" key="5">
    <source>
        <dbReference type="Proteomes" id="UP000032721"/>
    </source>
</evidence>
<dbReference type="Gene3D" id="2.60.20.10">
    <property type="entry name" value="Crystallins"/>
    <property type="match status" value="1"/>
</dbReference>
<dbReference type="Pfam" id="PF08964">
    <property type="entry name" value="Crystall_3"/>
    <property type="match status" value="1"/>
</dbReference>
<gene>
    <name evidence="4" type="ORF">LY16_01867</name>
    <name evidence="3" type="ORF">XDD1_2662</name>
</gene>
<reference evidence="4 6" key="2">
    <citation type="submission" date="2019-07" db="EMBL/GenBank/DDBJ databases">
        <title>Genomic Encyclopedia of Type Strains, Phase I: the one thousand microbial genomes (KMG-I) project.</title>
        <authorList>
            <person name="Kyrpides N."/>
        </authorList>
    </citation>
    <scope>NUCLEOTIDE SEQUENCE [LARGE SCALE GENOMIC DNA]</scope>
    <source>
        <strain evidence="4 6">DSM 17909</strain>
    </source>
</reference>
<evidence type="ECO:0000313" key="6">
    <source>
        <dbReference type="Proteomes" id="UP000324170"/>
    </source>
</evidence>
<name>A0A068QUP8_9GAMM</name>
<evidence type="ECO:0000259" key="1">
    <source>
        <dbReference type="Pfam" id="PF08964"/>
    </source>
</evidence>
<sequence length="208" mass="23678">MSKEKLTNGAIFYTQKNYAGSSYEYPENSTEVNLAGTPLNDKFFSVEIGTGSIIFAWRHSTDSEPGQIYREWDTSQPDISDIQGLTKFIVSPSNRDLLAVKLINESGVNQRFRAHIQTYTIPNAVDCYSDGDYEIVGLIPKDHQLYVTSVVIFNQSNIPVTQGAVYFQYNGTDLDIVAYDETKPPHMRFEKADGYHFKFFLEKFSDHQ</sequence>
<protein>
    <submittedName>
        <fullName evidence="4">Ig-like putative adhesion protein</fullName>
    </submittedName>
</protein>
<dbReference type="Gene3D" id="2.60.40.1720">
    <property type="entry name" value="Calcium-dependent cell adhesion molecule-1"/>
    <property type="match status" value="1"/>
</dbReference>
<reference evidence="3 5" key="1">
    <citation type="submission" date="2013-07" db="EMBL/GenBank/DDBJ databases">
        <authorList>
            <person name="Genoscope - CEA"/>
        </authorList>
    </citation>
    <scope>NUCLEOTIDE SEQUENCE [LARGE SCALE GENOMIC DNA]</scope>
    <source>
        <strain evidence="3">FRM16</strain>
        <strain evidence="5">FRM16 / DSM 17909</strain>
    </source>
</reference>
<proteinExistence type="predicted"/>
<dbReference type="PANTHER" id="PTHR38083">
    <property type="entry name" value="CALCIUM-DEPENDENT CELL ADHESION MOLECULE 1-RELATED"/>
    <property type="match status" value="1"/>
</dbReference>
<dbReference type="GO" id="GO:0005516">
    <property type="term" value="F:calmodulin binding"/>
    <property type="evidence" value="ECO:0007669"/>
    <property type="project" value="TreeGrafter"/>
</dbReference>
<evidence type="ECO:0000313" key="3">
    <source>
        <dbReference type="EMBL" id="CDG18361.1"/>
    </source>
</evidence>
<evidence type="ECO:0000313" key="4">
    <source>
        <dbReference type="EMBL" id="TYP06782.1"/>
    </source>
</evidence>
<feature type="domain" description="Calcium-dependent cell adhesion molecule N-terminal" evidence="1">
    <location>
        <begin position="7"/>
        <end position="92"/>
    </location>
</feature>